<dbReference type="Pfam" id="PF20730">
    <property type="entry name" value="YetF_N"/>
    <property type="match status" value="1"/>
</dbReference>
<evidence type="ECO:0000256" key="7">
    <source>
        <dbReference type="SAM" id="Phobius"/>
    </source>
</evidence>
<dbReference type="AlphaFoldDB" id="A0A934WVY7"/>
<dbReference type="EMBL" id="JAEQBW010000001">
    <property type="protein sequence ID" value="MBK6263911.1"/>
    <property type="molecule type" value="Genomic_DNA"/>
</dbReference>
<evidence type="ECO:0000313" key="10">
    <source>
        <dbReference type="EMBL" id="MBK6263911.1"/>
    </source>
</evidence>
<keyword evidence="5 7" id="KW-1133">Transmembrane helix</keyword>
<dbReference type="Pfam" id="PF04239">
    <property type="entry name" value="DUF421"/>
    <property type="match status" value="1"/>
</dbReference>
<evidence type="ECO:0000256" key="2">
    <source>
        <dbReference type="ARBA" id="ARBA00006448"/>
    </source>
</evidence>
<dbReference type="Proteomes" id="UP000611723">
    <property type="component" value="Unassembled WGS sequence"/>
</dbReference>
<dbReference type="PANTHER" id="PTHR34582:SF6">
    <property type="entry name" value="UPF0702 TRANSMEMBRANE PROTEIN YCAP"/>
    <property type="match status" value="1"/>
</dbReference>
<protein>
    <submittedName>
        <fullName evidence="10">DUF421 domain-containing protein</fullName>
    </submittedName>
</protein>
<gene>
    <name evidence="10" type="ORF">JKA74_02585</name>
</gene>
<evidence type="ECO:0000256" key="3">
    <source>
        <dbReference type="ARBA" id="ARBA00022475"/>
    </source>
</evidence>
<accession>A0A934WVY7</accession>
<evidence type="ECO:0000256" key="4">
    <source>
        <dbReference type="ARBA" id="ARBA00022692"/>
    </source>
</evidence>
<feature type="transmembrane region" description="Helical" evidence="7">
    <location>
        <begin position="12"/>
        <end position="30"/>
    </location>
</feature>
<name>A0A934WVY7_9BACT</name>
<evidence type="ECO:0000259" key="9">
    <source>
        <dbReference type="Pfam" id="PF20730"/>
    </source>
</evidence>
<evidence type="ECO:0000256" key="5">
    <source>
        <dbReference type="ARBA" id="ARBA00022989"/>
    </source>
</evidence>
<dbReference type="GO" id="GO:0005886">
    <property type="term" value="C:plasma membrane"/>
    <property type="evidence" value="ECO:0007669"/>
    <property type="project" value="UniProtKB-SubCell"/>
</dbReference>
<keyword evidence="4 7" id="KW-0812">Transmembrane</keyword>
<evidence type="ECO:0000259" key="8">
    <source>
        <dbReference type="Pfam" id="PF04239"/>
    </source>
</evidence>
<keyword evidence="3" id="KW-1003">Cell membrane</keyword>
<comment type="caution">
    <text evidence="10">The sequence shown here is derived from an EMBL/GenBank/DDBJ whole genome shotgun (WGS) entry which is preliminary data.</text>
</comment>
<feature type="transmembrane region" description="Helical" evidence="7">
    <location>
        <begin position="67"/>
        <end position="89"/>
    </location>
</feature>
<evidence type="ECO:0000256" key="1">
    <source>
        <dbReference type="ARBA" id="ARBA00004651"/>
    </source>
</evidence>
<dbReference type="InterPro" id="IPR048454">
    <property type="entry name" value="YetF_N"/>
</dbReference>
<feature type="domain" description="YetF-like N-terminal transmembrane" evidence="9">
    <location>
        <begin position="19"/>
        <end position="86"/>
    </location>
</feature>
<dbReference type="InterPro" id="IPR023090">
    <property type="entry name" value="UPF0702_alpha/beta_dom_sf"/>
</dbReference>
<dbReference type="RefSeq" id="WP_201429595.1">
    <property type="nucleotide sequence ID" value="NZ_JAEQBW010000001.1"/>
</dbReference>
<sequence>MENLLFNNWESIARILIIAFLAYVVLIFLLRSSGKRTLSKMNAFDFIVTIALGSTLATVILNKDISLADGSVAFFALIFLQFAITWLSVRSGKFKRLITSEPVLVLYKGELQKKVIKQERITIEEIHLAVRQKGIADLKAIDIMILETTGEFTVIPKIETSETESINEVKNYPAEEKD</sequence>
<dbReference type="Gene3D" id="3.30.240.20">
    <property type="entry name" value="bsu07140 like domains"/>
    <property type="match status" value="1"/>
</dbReference>
<comment type="subcellular location">
    <subcellularLocation>
        <location evidence="1">Cell membrane</location>
        <topology evidence="1">Multi-pass membrane protein</topology>
    </subcellularLocation>
</comment>
<proteinExistence type="inferred from homology"/>
<keyword evidence="11" id="KW-1185">Reference proteome</keyword>
<keyword evidence="6 7" id="KW-0472">Membrane</keyword>
<dbReference type="InterPro" id="IPR007353">
    <property type="entry name" value="DUF421"/>
</dbReference>
<reference evidence="10" key="1">
    <citation type="submission" date="2021-01" db="EMBL/GenBank/DDBJ databases">
        <title>Marivirga aurantiaca sp. nov., isolated from intertidal surface sediments.</title>
        <authorList>
            <person name="Zhang M."/>
        </authorList>
    </citation>
    <scope>NUCLEOTIDE SEQUENCE</scope>
    <source>
        <strain evidence="10">S37H4</strain>
    </source>
</reference>
<evidence type="ECO:0000313" key="11">
    <source>
        <dbReference type="Proteomes" id="UP000611723"/>
    </source>
</evidence>
<comment type="similarity">
    <text evidence="2">Belongs to the UPF0702 family.</text>
</comment>
<evidence type="ECO:0000256" key="6">
    <source>
        <dbReference type="ARBA" id="ARBA00023136"/>
    </source>
</evidence>
<feature type="domain" description="YetF C-terminal" evidence="8">
    <location>
        <begin position="91"/>
        <end position="162"/>
    </location>
</feature>
<organism evidence="10 11">
    <name type="scientific">Marivirga aurantiaca</name>
    <dbReference type="NCBI Taxonomy" id="2802615"/>
    <lineage>
        <taxon>Bacteria</taxon>
        <taxon>Pseudomonadati</taxon>
        <taxon>Bacteroidota</taxon>
        <taxon>Cytophagia</taxon>
        <taxon>Cytophagales</taxon>
        <taxon>Marivirgaceae</taxon>
        <taxon>Marivirga</taxon>
    </lineage>
</organism>
<dbReference type="PANTHER" id="PTHR34582">
    <property type="entry name" value="UPF0702 TRANSMEMBRANE PROTEIN YCAP"/>
    <property type="match status" value="1"/>
</dbReference>
<feature type="transmembrane region" description="Helical" evidence="7">
    <location>
        <begin position="42"/>
        <end position="61"/>
    </location>
</feature>